<sequence length="66" mass="7359">MPSGGGASIRCGFRPAWDNKKRGTTCAYGVVCEWFGLRLFIVKASSFSGSCWFWFLLILVLSLLYS</sequence>
<dbReference type="AlphaFoldDB" id="A0A101LZM2"/>
<feature type="transmembrane region" description="Helical" evidence="1">
    <location>
        <begin position="44"/>
        <end position="65"/>
    </location>
</feature>
<keyword evidence="1" id="KW-0472">Membrane</keyword>
<gene>
    <name evidence="2" type="ORF">ABT39_MTgene5207</name>
</gene>
<reference evidence="2" key="1">
    <citation type="journal article" date="2015" name="Genome Biol. Evol.">
        <title>Organellar Genomes of White Spruce (Picea glauca): Assembly and Annotation.</title>
        <authorList>
            <person name="Jackman S.D."/>
            <person name="Warren R.L."/>
            <person name="Gibb E.A."/>
            <person name="Vandervalk B.P."/>
            <person name="Mohamadi H."/>
            <person name="Chu J."/>
            <person name="Raymond A."/>
            <person name="Pleasance S."/>
            <person name="Coope R."/>
            <person name="Wildung M.R."/>
            <person name="Ritland C.E."/>
            <person name="Bousquet J."/>
            <person name="Jones S.J."/>
            <person name="Bohlmann J."/>
            <person name="Birol I."/>
        </authorList>
    </citation>
    <scope>NUCLEOTIDE SEQUENCE [LARGE SCALE GENOMIC DNA]</scope>
    <source>
        <tissue evidence="2">Flushing bud</tissue>
    </source>
</reference>
<proteinExistence type="predicted"/>
<accession>A0A101LZM2</accession>
<comment type="caution">
    <text evidence="2">The sequence shown here is derived from an EMBL/GenBank/DDBJ whole genome shotgun (WGS) entry which is preliminary data.</text>
</comment>
<keyword evidence="1" id="KW-1133">Transmembrane helix</keyword>
<keyword evidence="1" id="KW-0812">Transmembrane</keyword>
<organism evidence="2">
    <name type="scientific">Picea glauca</name>
    <name type="common">White spruce</name>
    <name type="synonym">Pinus glauca</name>
    <dbReference type="NCBI Taxonomy" id="3330"/>
    <lineage>
        <taxon>Eukaryota</taxon>
        <taxon>Viridiplantae</taxon>
        <taxon>Streptophyta</taxon>
        <taxon>Embryophyta</taxon>
        <taxon>Tracheophyta</taxon>
        <taxon>Spermatophyta</taxon>
        <taxon>Pinopsida</taxon>
        <taxon>Pinidae</taxon>
        <taxon>Conifers I</taxon>
        <taxon>Pinales</taxon>
        <taxon>Pinaceae</taxon>
        <taxon>Picea</taxon>
    </lineage>
</organism>
<protein>
    <submittedName>
        <fullName evidence="2">Uncharacterized protein</fullName>
    </submittedName>
</protein>
<evidence type="ECO:0000256" key="1">
    <source>
        <dbReference type="SAM" id="Phobius"/>
    </source>
</evidence>
<geneLocation type="mitochondrion" evidence="2"/>
<dbReference type="EMBL" id="LKAM01000006">
    <property type="protein sequence ID" value="KUM48210.1"/>
    <property type="molecule type" value="Genomic_DNA"/>
</dbReference>
<evidence type="ECO:0000313" key="2">
    <source>
        <dbReference type="EMBL" id="KUM48210.1"/>
    </source>
</evidence>
<name>A0A101LZM2_PICGL</name>
<keyword evidence="2" id="KW-0496">Mitochondrion</keyword>